<evidence type="ECO:0000256" key="7">
    <source>
        <dbReference type="PIRNR" id="PIRNR016636"/>
    </source>
</evidence>
<evidence type="ECO:0000256" key="4">
    <source>
        <dbReference type="ARBA" id="ARBA00022692"/>
    </source>
</evidence>
<dbReference type="GO" id="GO:0016746">
    <property type="term" value="F:acyltransferase activity"/>
    <property type="evidence" value="ECO:0007669"/>
    <property type="project" value="UniProtKB-KW"/>
</dbReference>
<evidence type="ECO:0000256" key="5">
    <source>
        <dbReference type="ARBA" id="ARBA00022989"/>
    </source>
</evidence>
<sequence>MVFTEFSFLFFFILVFCVYWGLQKHNHRKTWLLVCSYIFYGAWDWRFLSLLLLSTLVDYFVGLMLSRPQVDSSIVGQEIQTNEAVQKEWINLFSWDSLLTQPINQQQRQAWLALSLVVNLGLLGFFKYYNFFADSASNLLTFLGLPVSITTLQIILPAGISFYTFQTLSYSIDAYLRKLKPVRNFWNFSLFVAFFPQLVAGPIVRASTFLPQLLTPKSLSEVDFRGCLTLFLVGYFKKACISDNLSPLVDQYFTNPEIYTVSSCWIAVICFAIQIYCDFSGYSDMAIACAGLLGYKLPLNFNFPYLSSNITLLWQRWHITLFTWLRDYIYTPLMKMRPKEQRTKLFRSRNILILMLTSGLWHGAAWHFVAWGGLNGIALIVHKQWSSWIAPYKRLLPLRNMLGIPLTFYWFCASAIFFRSNDLGSAIQVGKSFVLLNSLGSQNLNVQIGWIFIPLIIMHWAAYKGWFADWWQKIPKWSFAVFYGVLVSTILRFAAISPQPFVYFQF</sequence>
<comment type="caution">
    <text evidence="9">The sequence shown here is derived from an EMBL/GenBank/DDBJ whole genome shotgun (WGS) entry which is preliminary data.</text>
</comment>
<feature type="transmembrane region" description="Helical" evidence="8">
    <location>
        <begin position="185"/>
        <end position="204"/>
    </location>
</feature>
<dbReference type="Pfam" id="PF03062">
    <property type="entry name" value="MBOAT"/>
    <property type="match status" value="1"/>
</dbReference>
<dbReference type="EMBL" id="VJXY01000039">
    <property type="protein sequence ID" value="MBD6619322.1"/>
    <property type="molecule type" value="Genomic_DNA"/>
</dbReference>
<feature type="transmembrane region" description="Helical" evidence="8">
    <location>
        <begin position="401"/>
        <end position="418"/>
    </location>
</feature>
<dbReference type="Proteomes" id="UP001165986">
    <property type="component" value="Unassembled WGS sequence"/>
</dbReference>
<dbReference type="PANTHER" id="PTHR13285:SF18">
    <property type="entry name" value="PROTEIN-CYSTEINE N-PALMITOYLTRANSFERASE RASP"/>
    <property type="match status" value="1"/>
</dbReference>
<dbReference type="InterPro" id="IPR024194">
    <property type="entry name" value="Ac/AlaTfrase_AlgI/DltB"/>
</dbReference>
<evidence type="ECO:0000256" key="3">
    <source>
        <dbReference type="ARBA" id="ARBA00022475"/>
    </source>
</evidence>
<evidence type="ECO:0000256" key="6">
    <source>
        <dbReference type="ARBA" id="ARBA00023136"/>
    </source>
</evidence>
<dbReference type="PIRSF" id="PIRSF016636">
    <property type="entry name" value="AlgI_DltB"/>
    <property type="match status" value="1"/>
</dbReference>
<feature type="transmembrane region" description="Helical" evidence="8">
    <location>
        <begin position="474"/>
        <end position="495"/>
    </location>
</feature>
<keyword evidence="5 8" id="KW-1133">Transmembrane helix</keyword>
<feature type="transmembrane region" description="Helical" evidence="8">
    <location>
        <begin position="6"/>
        <end position="22"/>
    </location>
</feature>
<evidence type="ECO:0000256" key="8">
    <source>
        <dbReference type="SAM" id="Phobius"/>
    </source>
</evidence>
<dbReference type="AlphaFoldDB" id="A0AA40VTP4"/>
<protein>
    <submittedName>
        <fullName evidence="9">MBOAT family protein</fullName>
    </submittedName>
</protein>
<accession>A0AA40VTP4</accession>
<keyword evidence="6 7" id="KW-0472">Membrane</keyword>
<reference evidence="9" key="1">
    <citation type="submission" date="2019-07" db="EMBL/GenBank/DDBJ databases">
        <title>Toxilogical consequences of a new and cryptic species of cyanobacteria (Komarekiella delphini-convector) recovered from the epidermis of a bottlenose dolphin and 1500 ft. in the air.</title>
        <authorList>
            <person name="Brown A.O."/>
            <person name="Dvorak P."/>
            <person name="Villanueva C.D."/>
            <person name="Foss A.J."/>
            <person name="Garvey A.D."/>
            <person name="Gibson Q.A."/>
            <person name="Johansen J.R."/>
            <person name="Casamatta D.A."/>
        </authorList>
    </citation>
    <scope>NUCLEOTIDE SEQUENCE</scope>
    <source>
        <strain evidence="9">SJRDD-AB1</strain>
    </source>
</reference>
<evidence type="ECO:0000256" key="2">
    <source>
        <dbReference type="ARBA" id="ARBA00010323"/>
    </source>
</evidence>
<keyword evidence="4 8" id="KW-0812">Transmembrane</keyword>
<keyword evidence="3 7" id="KW-1003">Cell membrane</keyword>
<comment type="subcellular location">
    <subcellularLocation>
        <location evidence="1">Cell membrane</location>
        <topology evidence="1">Multi-pass membrane protein</topology>
    </subcellularLocation>
</comment>
<evidence type="ECO:0000313" key="9">
    <source>
        <dbReference type="EMBL" id="MBD6619322.1"/>
    </source>
</evidence>
<dbReference type="RefSeq" id="WP_191760519.1">
    <property type="nucleotide sequence ID" value="NZ_VJXY01000039.1"/>
</dbReference>
<proteinExistence type="inferred from homology"/>
<feature type="transmembrane region" description="Helical" evidence="8">
    <location>
        <begin position="141"/>
        <end position="165"/>
    </location>
</feature>
<gene>
    <name evidence="9" type="ORF">FNW02_26715</name>
</gene>
<dbReference type="PIRSF" id="PIRSF500217">
    <property type="entry name" value="AlgI"/>
    <property type="match status" value="1"/>
</dbReference>
<keyword evidence="7" id="KW-0808">Transferase</keyword>
<dbReference type="InterPro" id="IPR051085">
    <property type="entry name" value="MB_O-acyltransferase"/>
</dbReference>
<dbReference type="PANTHER" id="PTHR13285">
    <property type="entry name" value="ACYLTRANSFERASE"/>
    <property type="match status" value="1"/>
</dbReference>
<dbReference type="InterPro" id="IPR004299">
    <property type="entry name" value="MBOAT_fam"/>
</dbReference>
<feature type="transmembrane region" description="Helical" evidence="8">
    <location>
        <begin position="444"/>
        <end position="462"/>
    </location>
</feature>
<organism evidence="9 10">
    <name type="scientific">Komarekiella delphini-convector SJRDD-AB1</name>
    <dbReference type="NCBI Taxonomy" id="2593771"/>
    <lineage>
        <taxon>Bacteria</taxon>
        <taxon>Bacillati</taxon>
        <taxon>Cyanobacteriota</taxon>
        <taxon>Cyanophyceae</taxon>
        <taxon>Nostocales</taxon>
        <taxon>Nostocaceae</taxon>
        <taxon>Komarekiella</taxon>
        <taxon>Komarekiella delphini-convector</taxon>
    </lineage>
</organism>
<evidence type="ECO:0000256" key="1">
    <source>
        <dbReference type="ARBA" id="ARBA00004651"/>
    </source>
</evidence>
<keyword evidence="10" id="KW-1185">Reference proteome</keyword>
<feature type="transmembrane region" description="Helical" evidence="8">
    <location>
        <begin position="110"/>
        <end position="129"/>
    </location>
</feature>
<evidence type="ECO:0000313" key="10">
    <source>
        <dbReference type="Proteomes" id="UP001165986"/>
    </source>
</evidence>
<dbReference type="GO" id="GO:0005886">
    <property type="term" value="C:plasma membrane"/>
    <property type="evidence" value="ECO:0007669"/>
    <property type="project" value="UniProtKB-SubCell"/>
</dbReference>
<name>A0AA40VTP4_9NOST</name>
<dbReference type="GO" id="GO:0042121">
    <property type="term" value="P:alginic acid biosynthetic process"/>
    <property type="evidence" value="ECO:0007669"/>
    <property type="project" value="InterPro"/>
</dbReference>
<dbReference type="InterPro" id="IPR028362">
    <property type="entry name" value="AlgI"/>
</dbReference>
<keyword evidence="7" id="KW-0012">Acyltransferase</keyword>
<feature type="transmembrane region" description="Helical" evidence="8">
    <location>
        <begin position="351"/>
        <end position="381"/>
    </location>
</feature>
<comment type="similarity">
    <text evidence="2 7">Belongs to the membrane-bound acyltransferase family.</text>
</comment>